<evidence type="ECO:0000313" key="1">
    <source>
        <dbReference type="EMBL" id="KAG0246010.1"/>
    </source>
</evidence>
<name>A0A9P6PKB0_9FUNG</name>
<protein>
    <submittedName>
        <fullName evidence="1">Uncharacterized protein</fullName>
    </submittedName>
</protein>
<evidence type="ECO:0000313" key="2">
    <source>
        <dbReference type="Proteomes" id="UP000726737"/>
    </source>
</evidence>
<gene>
    <name evidence="1" type="ORF">BG011_002589</name>
</gene>
<organism evidence="1 2">
    <name type="scientific">Mortierella polycephala</name>
    <dbReference type="NCBI Taxonomy" id="41804"/>
    <lineage>
        <taxon>Eukaryota</taxon>
        <taxon>Fungi</taxon>
        <taxon>Fungi incertae sedis</taxon>
        <taxon>Mucoromycota</taxon>
        <taxon>Mortierellomycotina</taxon>
        <taxon>Mortierellomycetes</taxon>
        <taxon>Mortierellales</taxon>
        <taxon>Mortierellaceae</taxon>
        <taxon>Mortierella</taxon>
    </lineage>
</organism>
<comment type="caution">
    <text evidence="1">The sequence shown here is derived from an EMBL/GenBank/DDBJ whole genome shotgun (WGS) entry which is preliminary data.</text>
</comment>
<dbReference type="AlphaFoldDB" id="A0A9P6PKB0"/>
<reference evidence="1" key="1">
    <citation type="journal article" date="2020" name="Fungal Divers.">
        <title>Resolving the Mortierellaceae phylogeny through synthesis of multi-gene phylogenetics and phylogenomics.</title>
        <authorList>
            <person name="Vandepol N."/>
            <person name="Liber J."/>
            <person name="Desiro A."/>
            <person name="Na H."/>
            <person name="Kennedy M."/>
            <person name="Barry K."/>
            <person name="Grigoriev I.V."/>
            <person name="Miller A.N."/>
            <person name="O'Donnell K."/>
            <person name="Stajich J.E."/>
            <person name="Bonito G."/>
        </authorList>
    </citation>
    <scope>NUCLEOTIDE SEQUENCE</scope>
    <source>
        <strain evidence="1">KOD948</strain>
    </source>
</reference>
<dbReference type="OrthoDB" id="2413749at2759"/>
<keyword evidence="2" id="KW-1185">Reference proteome</keyword>
<proteinExistence type="predicted"/>
<feature type="non-terminal residue" evidence="1">
    <location>
        <position position="1"/>
    </location>
</feature>
<sequence>MSMARFLDAHIKGNSERDGQLVTLFFYPEEQVSGPDIVFVVQFKGSALGTIVDPNRPKAIDARSAVQPRKIMNHGVNRSQHCQPHGHYISLVVCYPAETSKYFLHKSPMQKHGDGLTEIALTIDDNKIQLFSEQHVKELKHMKRLGIELEKANEAVKR</sequence>
<accession>A0A9P6PKB0</accession>
<dbReference type="Proteomes" id="UP000726737">
    <property type="component" value="Unassembled WGS sequence"/>
</dbReference>
<dbReference type="EMBL" id="JAAAJA010001847">
    <property type="protein sequence ID" value="KAG0246010.1"/>
    <property type="molecule type" value="Genomic_DNA"/>
</dbReference>